<dbReference type="KEGG" id="glt:GlitD10_2928"/>
<gene>
    <name evidence="2" type="ORF">GlitD10_2928</name>
</gene>
<accession>A0A1J0AH53</accession>
<keyword evidence="1" id="KW-1133">Transmembrane helix</keyword>
<proteinExistence type="predicted"/>
<dbReference type="Proteomes" id="UP000180235">
    <property type="component" value="Chromosome"/>
</dbReference>
<dbReference type="STRING" id="1188229.GlitD10_2928"/>
<sequence>MVLVLAWEWLPPSLLSPQGVMVLLLVGYGTALWLFLRGAPKIYTVMASDLELARWLYEEDLGLERAEVPLHYYYNYEQALGLTDPLMSTQRLGKTAPAGFWYQLRKNTQLHLIGGARPAEQGWVRLVCFDRDCLDWLLLRGQMRALPTKILQERPLRYLLRGSEGQTLEFVEVARVNPPARLPIG</sequence>
<evidence type="ECO:0000256" key="1">
    <source>
        <dbReference type="SAM" id="Phobius"/>
    </source>
</evidence>
<name>A0A1J0AH53_9CYAN</name>
<protein>
    <submittedName>
        <fullName evidence="2">Uncharacterized protein</fullName>
    </submittedName>
</protein>
<reference evidence="2 3" key="1">
    <citation type="submission" date="2016-10" db="EMBL/GenBank/DDBJ databases">
        <title>Description of Gloeomargarita lithophora gen. nov., sp. nov., a thylakoid-bearing basal-branching cyanobacterium with intracellular carbonates, and proposal for Gloeomargaritales ord. nov.</title>
        <authorList>
            <person name="Moreira D."/>
            <person name="Tavera R."/>
            <person name="Benzerara K."/>
            <person name="Skouri-Panet F."/>
            <person name="Couradeau E."/>
            <person name="Gerard E."/>
            <person name="Loussert C."/>
            <person name="Novelo E."/>
            <person name="Zivanovic Y."/>
            <person name="Lopez-Garcia P."/>
        </authorList>
    </citation>
    <scope>NUCLEOTIDE SEQUENCE [LARGE SCALE GENOMIC DNA]</scope>
    <source>
        <strain evidence="2 3">D10</strain>
    </source>
</reference>
<organism evidence="2 3">
    <name type="scientific">Gloeomargarita lithophora Alchichica-D10</name>
    <dbReference type="NCBI Taxonomy" id="1188229"/>
    <lineage>
        <taxon>Bacteria</taxon>
        <taxon>Bacillati</taxon>
        <taxon>Cyanobacteriota</taxon>
        <taxon>Cyanophyceae</taxon>
        <taxon>Gloeomargaritales</taxon>
        <taxon>Gloeomargaritaceae</taxon>
        <taxon>Gloeomargarita</taxon>
    </lineage>
</organism>
<evidence type="ECO:0000313" key="2">
    <source>
        <dbReference type="EMBL" id="APB35273.1"/>
    </source>
</evidence>
<evidence type="ECO:0000313" key="3">
    <source>
        <dbReference type="Proteomes" id="UP000180235"/>
    </source>
</evidence>
<keyword evidence="1" id="KW-0812">Transmembrane</keyword>
<keyword evidence="3" id="KW-1185">Reference proteome</keyword>
<dbReference type="AlphaFoldDB" id="A0A1J0AH53"/>
<keyword evidence="1" id="KW-0472">Membrane</keyword>
<dbReference type="OrthoDB" id="483439at2"/>
<feature type="transmembrane region" description="Helical" evidence="1">
    <location>
        <begin position="20"/>
        <end position="36"/>
    </location>
</feature>
<dbReference type="EMBL" id="CP017675">
    <property type="protein sequence ID" value="APB35273.1"/>
    <property type="molecule type" value="Genomic_DNA"/>
</dbReference>